<keyword evidence="2" id="KW-1185">Reference proteome</keyword>
<dbReference type="SUPFAM" id="SSF89360">
    <property type="entry name" value="HesB-like domain"/>
    <property type="match status" value="1"/>
</dbReference>
<dbReference type="EMBL" id="CP003221">
    <property type="protein sequence ID" value="EGJ48971.1"/>
    <property type="molecule type" value="Genomic_DNA"/>
</dbReference>
<proteinExistence type="predicted"/>
<dbReference type="KEGG" id="daf:Desaf_0618"/>
<sequence length="102" mass="10837">MISLTMAAKEQIDNHFRDKVNSPIRIYLTHGCGGPRFALALDEPTDGDKVVEDGGYTFVMEKELFKQASPLTVDMSPMGFVVKSEMELGGGGGGCSGCTSCG</sequence>
<accession>F3YUL7</accession>
<reference evidence="1 2" key="1">
    <citation type="journal article" date="2011" name="J. Bacteriol.">
        <title>Genome sequence of the mercury-methylating and pleomorphic Desulfovibrio africanus Strain Walvis Bay.</title>
        <authorList>
            <person name="Brown S.D."/>
            <person name="Wall J.D."/>
            <person name="Kucken A.M."/>
            <person name="Gilmour C.C."/>
            <person name="Podar M."/>
            <person name="Brandt C.C."/>
            <person name="Teshima H."/>
            <person name="Detter J.C."/>
            <person name="Han C.S."/>
            <person name="Land M.L."/>
            <person name="Lucas S."/>
            <person name="Han J."/>
            <person name="Pennacchio L."/>
            <person name="Nolan M."/>
            <person name="Pitluck S."/>
            <person name="Woyke T."/>
            <person name="Goodwin L."/>
            <person name="Palumbo A.V."/>
            <person name="Elias D.A."/>
        </authorList>
    </citation>
    <scope>NUCLEOTIDE SEQUENCE [LARGE SCALE GENOMIC DNA]</scope>
    <source>
        <strain evidence="1 2">Walvis Bay</strain>
    </source>
</reference>
<name>F3YUL7_DESAF</name>
<gene>
    <name evidence="1" type="ORF">Desaf_0618</name>
</gene>
<evidence type="ECO:0000313" key="1">
    <source>
        <dbReference type="EMBL" id="EGJ48971.1"/>
    </source>
</evidence>
<protein>
    <submittedName>
        <fullName evidence="1">HesB/YadR/YfhF-family protein</fullName>
    </submittedName>
</protein>
<dbReference type="RefSeq" id="WP_014258810.1">
    <property type="nucleotide sequence ID" value="NC_016629.1"/>
</dbReference>
<dbReference type="AlphaFoldDB" id="F3YUL7"/>
<dbReference type="eggNOG" id="COG0316">
    <property type="taxonomic scope" value="Bacteria"/>
</dbReference>
<dbReference type="NCBIfam" id="NF038090">
    <property type="entry name" value="IscA_HesB_Se"/>
    <property type="match status" value="1"/>
</dbReference>
<evidence type="ECO:0000313" key="2">
    <source>
        <dbReference type="Proteomes" id="UP000007844"/>
    </source>
</evidence>
<dbReference type="InterPro" id="IPR035903">
    <property type="entry name" value="HesB-like_dom_sf"/>
</dbReference>
<organism evidence="1 2">
    <name type="scientific">Desulfocurvibacter africanus subsp. africanus str. Walvis Bay</name>
    <dbReference type="NCBI Taxonomy" id="690850"/>
    <lineage>
        <taxon>Bacteria</taxon>
        <taxon>Pseudomonadati</taxon>
        <taxon>Thermodesulfobacteriota</taxon>
        <taxon>Desulfovibrionia</taxon>
        <taxon>Desulfovibrionales</taxon>
        <taxon>Desulfovibrionaceae</taxon>
        <taxon>Desulfocurvibacter</taxon>
    </lineage>
</organism>
<dbReference type="HOGENOM" id="CLU_069054_6_0_7"/>
<dbReference type="Proteomes" id="UP000007844">
    <property type="component" value="Chromosome"/>
</dbReference>
<dbReference type="STRING" id="690850.Desaf_0618"/>
<dbReference type="Gene3D" id="2.60.300.12">
    <property type="entry name" value="HesB-like domain"/>
    <property type="match status" value="1"/>
</dbReference>